<sequence>MQSYFTSCSFEVPDCPLKMLLGILLFISHLGYVYSSLPSVSCTIINMEYIDCTWKDHGIPKFNYSFSSSLQNRAPLECPDYLLEENQPVGCRLPYESGNKFQTLSTILFSASNHLNKTQEIKLQDRVKLHPPQNLSVQLPSSSELWLYWNVSAKVKCLQFEVSYKRDTDSDWITHSSEGQSFSLPFPSQSNVYTFRVRSRVQQTCHESSWSDWSTPLLWGPVKQHNYTEETKPAGSTEWRVLVPVVIGCIVVVMLICLLVQNERLRVILIPIVPNPSKPLEELLYIYNGNVEDWLQISKEFVEGFKPNFSEPSCPVSEYSIVPQTSISGSECSLPILLDQSDCLDTSCSTATSSISASPENTPPGLV</sequence>
<dbReference type="InterPro" id="IPR036116">
    <property type="entry name" value="FN3_sf"/>
</dbReference>
<dbReference type="PROSITE" id="PS50853">
    <property type="entry name" value="FN3"/>
    <property type="match status" value="1"/>
</dbReference>
<organism evidence="11 12">
    <name type="scientific">Albula goreensis</name>
    <dbReference type="NCBI Taxonomy" id="1534307"/>
    <lineage>
        <taxon>Eukaryota</taxon>
        <taxon>Metazoa</taxon>
        <taxon>Chordata</taxon>
        <taxon>Craniata</taxon>
        <taxon>Vertebrata</taxon>
        <taxon>Euteleostomi</taxon>
        <taxon>Actinopterygii</taxon>
        <taxon>Neopterygii</taxon>
        <taxon>Teleostei</taxon>
        <taxon>Albuliformes</taxon>
        <taxon>Albulidae</taxon>
        <taxon>Albula</taxon>
    </lineage>
</organism>
<comment type="similarity">
    <text evidence="2">Belongs to the type I cytokine receptor family. Type 5 subfamily.</text>
</comment>
<dbReference type="SUPFAM" id="SSF49265">
    <property type="entry name" value="Fibronectin type III"/>
    <property type="match status" value="2"/>
</dbReference>
<evidence type="ECO:0000256" key="1">
    <source>
        <dbReference type="ARBA" id="ARBA00004479"/>
    </source>
</evidence>
<accession>A0A8T3E239</accession>
<dbReference type="InterPro" id="IPR048648">
    <property type="entry name" value="CRLF2-like_D2"/>
</dbReference>
<comment type="caution">
    <text evidence="11">The sequence shown here is derived from an EMBL/GenBank/DDBJ whole genome shotgun (WGS) entry which is preliminary data.</text>
</comment>
<evidence type="ECO:0000256" key="7">
    <source>
        <dbReference type="ARBA" id="ARBA00023170"/>
    </source>
</evidence>
<dbReference type="CDD" id="cd00063">
    <property type="entry name" value="FN3"/>
    <property type="match status" value="1"/>
</dbReference>
<keyword evidence="8" id="KW-0325">Glycoprotein</keyword>
<evidence type="ECO:0000256" key="9">
    <source>
        <dbReference type="SAM" id="Phobius"/>
    </source>
</evidence>
<protein>
    <recommendedName>
        <fullName evidence="10">Fibronectin type-III domain-containing protein</fullName>
    </recommendedName>
</protein>
<evidence type="ECO:0000313" key="12">
    <source>
        <dbReference type="Proteomes" id="UP000829720"/>
    </source>
</evidence>
<dbReference type="OrthoDB" id="8942047at2759"/>
<dbReference type="Pfam" id="PF21604">
    <property type="entry name" value="CRLF2_D1"/>
    <property type="match status" value="1"/>
</dbReference>
<evidence type="ECO:0000256" key="3">
    <source>
        <dbReference type="ARBA" id="ARBA00022692"/>
    </source>
</evidence>
<gene>
    <name evidence="11" type="ORF">AGOR_G00019120</name>
</gene>
<keyword evidence="12" id="KW-1185">Reference proteome</keyword>
<dbReference type="PANTHER" id="PTHR23037:SF47">
    <property type="entry name" value="INTERLEUKIN 2 RECEPTOR SUBUNIT GAMMA"/>
    <property type="match status" value="1"/>
</dbReference>
<dbReference type="GO" id="GO:0004896">
    <property type="term" value="F:cytokine receptor activity"/>
    <property type="evidence" value="ECO:0007669"/>
    <property type="project" value="TreeGrafter"/>
</dbReference>
<dbReference type="Proteomes" id="UP000829720">
    <property type="component" value="Unassembled WGS sequence"/>
</dbReference>
<dbReference type="InterPro" id="IPR048651">
    <property type="entry name" value="CRLF2-like_D1"/>
</dbReference>
<evidence type="ECO:0000256" key="4">
    <source>
        <dbReference type="ARBA" id="ARBA00022729"/>
    </source>
</evidence>
<evidence type="ECO:0000256" key="6">
    <source>
        <dbReference type="ARBA" id="ARBA00023136"/>
    </source>
</evidence>
<dbReference type="EMBL" id="JAERUA010000002">
    <property type="protein sequence ID" value="KAI1902740.1"/>
    <property type="molecule type" value="Genomic_DNA"/>
</dbReference>
<keyword evidence="6 9" id="KW-0472">Membrane</keyword>
<evidence type="ECO:0000256" key="8">
    <source>
        <dbReference type="ARBA" id="ARBA00023180"/>
    </source>
</evidence>
<dbReference type="AlphaFoldDB" id="A0A8T3E239"/>
<feature type="domain" description="Fibronectin type-III" evidence="10">
    <location>
        <begin position="131"/>
        <end position="221"/>
    </location>
</feature>
<dbReference type="Pfam" id="PF21605">
    <property type="entry name" value="CRLF2-like_D2"/>
    <property type="match status" value="1"/>
</dbReference>
<feature type="transmembrane region" description="Helical" evidence="9">
    <location>
        <begin position="241"/>
        <end position="260"/>
    </location>
</feature>
<keyword evidence="7" id="KW-0675">Receptor</keyword>
<dbReference type="Gene3D" id="2.60.40.10">
    <property type="entry name" value="Immunoglobulins"/>
    <property type="match status" value="2"/>
</dbReference>
<evidence type="ECO:0000259" key="10">
    <source>
        <dbReference type="PROSITE" id="PS50853"/>
    </source>
</evidence>
<dbReference type="InterPro" id="IPR013783">
    <property type="entry name" value="Ig-like_fold"/>
</dbReference>
<comment type="subcellular location">
    <subcellularLocation>
        <location evidence="1">Membrane</location>
        <topology evidence="1">Single-pass type I membrane protein</topology>
    </subcellularLocation>
</comment>
<dbReference type="PANTHER" id="PTHR23037">
    <property type="entry name" value="CYTOKINE RECEPTOR"/>
    <property type="match status" value="1"/>
</dbReference>
<keyword evidence="5 9" id="KW-1133">Transmembrane helix</keyword>
<keyword evidence="4" id="KW-0732">Signal</keyword>
<evidence type="ECO:0000256" key="2">
    <source>
        <dbReference type="ARBA" id="ARBA00008159"/>
    </source>
</evidence>
<keyword evidence="3 9" id="KW-0812">Transmembrane</keyword>
<evidence type="ECO:0000313" key="11">
    <source>
        <dbReference type="EMBL" id="KAI1902740.1"/>
    </source>
</evidence>
<name>A0A8T3E239_9TELE</name>
<evidence type="ECO:0000256" key="5">
    <source>
        <dbReference type="ARBA" id="ARBA00022989"/>
    </source>
</evidence>
<dbReference type="GO" id="GO:0009897">
    <property type="term" value="C:external side of plasma membrane"/>
    <property type="evidence" value="ECO:0007669"/>
    <property type="project" value="TreeGrafter"/>
</dbReference>
<dbReference type="InterPro" id="IPR003961">
    <property type="entry name" value="FN3_dom"/>
</dbReference>
<proteinExistence type="inferred from homology"/>
<reference evidence="11" key="1">
    <citation type="submission" date="2021-01" db="EMBL/GenBank/DDBJ databases">
        <authorList>
            <person name="Zahm M."/>
            <person name="Roques C."/>
            <person name="Cabau C."/>
            <person name="Klopp C."/>
            <person name="Donnadieu C."/>
            <person name="Jouanno E."/>
            <person name="Lampietro C."/>
            <person name="Louis A."/>
            <person name="Herpin A."/>
            <person name="Echchiki A."/>
            <person name="Berthelot C."/>
            <person name="Parey E."/>
            <person name="Roest-Crollius H."/>
            <person name="Braasch I."/>
            <person name="Postlethwait J."/>
            <person name="Bobe J."/>
            <person name="Montfort J."/>
            <person name="Bouchez O."/>
            <person name="Begum T."/>
            <person name="Mejri S."/>
            <person name="Adams A."/>
            <person name="Chen W.-J."/>
            <person name="Guiguen Y."/>
        </authorList>
    </citation>
    <scope>NUCLEOTIDE SEQUENCE</scope>
    <source>
        <tissue evidence="11">Blood</tissue>
    </source>
</reference>